<accession>A0A9D2KQR8</accession>
<dbReference type="EMBL" id="DWZD01000053">
    <property type="protein sequence ID" value="HJA80067.1"/>
    <property type="molecule type" value="Genomic_DNA"/>
</dbReference>
<dbReference type="PANTHER" id="PTHR13416:SF2">
    <property type="entry name" value="TRANSMEMBRANE PROTEIN 43"/>
    <property type="match status" value="1"/>
</dbReference>
<evidence type="ECO:0000256" key="2">
    <source>
        <dbReference type="ARBA" id="ARBA00004586"/>
    </source>
</evidence>
<dbReference type="GO" id="GO:0012505">
    <property type="term" value="C:endomembrane system"/>
    <property type="evidence" value="ECO:0007669"/>
    <property type="project" value="UniProtKB-SubCell"/>
</dbReference>
<reference evidence="8" key="2">
    <citation type="submission" date="2021-04" db="EMBL/GenBank/DDBJ databases">
        <authorList>
            <person name="Gilroy R."/>
        </authorList>
    </citation>
    <scope>NUCLEOTIDE SEQUENCE</scope>
    <source>
        <strain evidence="8">5032</strain>
    </source>
</reference>
<dbReference type="Pfam" id="PF07787">
    <property type="entry name" value="TMEM43"/>
    <property type="match status" value="1"/>
</dbReference>
<dbReference type="InterPro" id="IPR012430">
    <property type="entry name" value="TMEM43_fam"/>
</dbReference>
<dbReference type="AlphaFoldDB" id="A0A9D2KQR8"/>
<keyword evidence="5 7" id="KW-1133">Transmembrane helix</keyword>
<keyword evidence="4" id="KW-0256">Endoplasmic reticulum</keyword>
<evidence type="ECO:0000256" key="5">
    <source>
        <dbReference type="ARBA" id="ARBA00022989"/>
    </source>
</evidence>
<dbReference type="GO" id="GO:0006629">
    <property type="term" value="P:lipid metabolic process"/>
    <property type="evidence" value="ECO:0007669"/>
    <property type="project" value="TreeGrafter"/>
</dbReference>
<dbReference type="GO" id="GO:0071763">
    <property type="term" value="P:nuclear membrane organization"/>
    <property type="evidence" value="ECO:0007669"/>
    <property type="project" value="TreeGrafter"/>
</dbReference>
<reference evidence="8" key="1">
    <citation type="journal article" date="2021" name="PeerJ">
        <title>Extensive microbial diversity within the chicken gut microbiome revealed by metagenomics and culture.</title>
        <authorList>
            <person name="Gilroy R."/>
            <person name="Ravi A."/>
            <person name="Getino M."/>
            <person name="Pursley I."/>
            <person name="Horton D.L."/>
            <person name="Alikhan N.F."/>
            <person name="Baker D."/>
            <person name="Gharbi K."/>
            <person name="Hall N."/>
            <person name="Watson M."/>
            <person name="Adriaenssens E.M."/>
            <person name="Foster-Nyarko E."/>
            <person name="Jarju S."/>
            <person name="Secka A."/>
            <person name="Antonio M."/>
            <person name="Oren A."/>
            <person name="Chaudhuri R.R."/>
            <person name="La Ragione R."/>
            <person name="Hildebrand F."/>
            <person name="Pallen M.J."/>
        </authorList>
    </citation>
    <scope>NUCLEOTIDE SEQUENCE</scope>
    <source>
        <strain evidence="8">5032</strain>
    </source>
</reference>
<organism evidence="8 9">
    <name type="scientific">Candidatus Desulfovibrio intestinavium</name>
    <dbReference type="NCBI Taxonomy" id="2838534"/>
    <lineage>
        <taxon>Bacteria</taxon>
        <taxon>Pseudomonadati</taxon>
        <taxon>Thermodesulfobacteriota</taxon>
        <taxon>Desulfovibrionia</taxon>
        <taxon>Desulfovibrionales</taxon>
        <taxon>Desulfovibrionaceae</taxon>
        <taxon>Desulfovibrio</taxon>
    </lineage>
</organism>
<evidence type="ECO:0000313" key="8">
    <source>
        <dbReference type="EMBL" id="HJA80067.1"/>
    </source>
</evidence>
<evidence type="ECO:0000256" key="6">
    <source>
        <dbReference type="ARBA" id="ARBA00023136"/>
    </source>
</evidence>
<evidence type="ECO:0000256" key="7">
    <source>
        <dbReference type="SAM" id="Phobius"/>
    </source>
</evidence>
<keyword evidence="3 7" id="KW-0812">Transmembrane</keyword>
<keyword evidence="6 7" id="KW-0472">Membrane</keyword>
<proteinExistence type="predicted"/>
<feature type="transmembrane region" description="Helical" evidence="7">
    <location>
        <begin position="304"/>
        <end position="322"/>
    </location>
</feature>
<comment type="subcellular location">
    <subcellularLocation>
        <location evidence="1">Endomembrane system</location>
        <topology evidence="1">Multi-pass membrane protein</topology>
    </subcellularLocation>
    <subcellularLocation>
        <location evidence="2">Endoplasmic reticulum membrane</location>
    </subcellularLocation>
</comment>
<evidence type="ECO:0000256" key="3">
    <source>
        <dbReference type="ARBA" id="ARBA00022692"/>
    </source>
</evidence>
<sequence length="331" mass="35769">MAEWEDKQENQRSSLIGDRLVGLVLLLACCVLIWWQESRLPDRRPATGDVPPVHEVATATPVSLPANELVHMSGPLETQALLTDSLTGTSVRSPGIRREVEYFQWVEVKRAASGEAAGEPAAYAYHQRWVSRPVDSAAFHSEAARRRHANMVLADIPDESRVAGDVTLCGYRLPPALVATLPADEPLEVVVPEALRERLNREAAQAHRSAARGPLMVSNVVHAQGGIIYIGAGGTPRNGDVRIVFSRVEPEQVSLLGAVSGTDVVPCRLSDGREICRLLPGRHSSRDMLESLSLPGGDSGRSVWPLRLAAALGGICGLYLLVRPSRRDSAA</sequence>
<dbReference type="PANTHER" id="PTHR13416">
    <property type="match status" value="1"/>
</dbReference>
<evidence type="ECO:0000256" key="1">
    <source>
        <dbReference type="ARBA" id="ARBA00004127"/>
    </source>
</evidence>
<evidence type="ECO:0000313" key="9">
    <source>
        <dbReference type="Proteomes" id="UP000823821"/>
    </source>
</evidence>
<protein>
    <submittedName>
        <fullName evidence="8">TMEM43 family protein</fullName>
    </submittedName>
</protein>
<gene>
    <name evidence="8" type="ORF">H9784_10975</name>
</gene>
<name>A0A9D2KQR8_9BACT</name>
<feature type="transmembrane region" description="Helical" evidence="7">
    <location>
        <begin position="20"/>
        <end position="36"/>
    </location>
</feature>
<comment type="caution">
    <text evidence="8">The sequence shown here is derived from an EMBL/GenBank/DDBJ whole genome shotgun (WGS) entry which is preliminary data.</text>
</comment>
<dbReference type="Proteomes" id="UP000823821">
    <property type="component" value="Unassembled WGS sequence"/>
</dbReference>
<evidence type="ECO:0000256" key="4">
    <source>
        <dbReference type="ARBA" id="ARBA00022824"/>
    </source>
</evidence>